<evidence type="ECO:0000313" key="1">
    <source>
        <dbReference type="EMBL" id="QDV40591.1"/>
    </source>
</evidence>
<dbReference type="KEGG" id="snep:Enr13x_03970"/>
<accession>A0A518HIB2</accession>
<proteinExistence type="predicted"/>
<protein>
    <submittedName>
        <fullName evidence="1">Uncharacterized protein</fullName>
    </submittedName>
</protein>
<dbReference type="AlphaFoldDB" id="A0A518HIB2"/>
<organism evidence="1 2">
    <name type="scientific">Stieleria neptunia</name>
    <dbReference type="NCBI Taxonomy" id="2527979"/>
    <lineage>
        <taxon>Bacteria</taxon>
        <taxon>Pseudomonadati</taxon>
        <taxon>Planctomycetota</taxon>
        <taxon>Planctomycetia</taxon>
        <taxon>Pirellulales</taxon>
        <taxon>Pirellulaceae</taxon>
        <taxon>Stieleria</taxon>
    </lineage>
</organism>
<gene>
    <name evidence="1" type="ORF">Enr13x_03970</name>
</gene>
<dbReference type="EMBL" id="CP037423">
    <property type="protein sequence ID" value="QDV40591.1"/>
    <property type="molecule type" value="Genomic_DNA"/>
</dbReference>
<dbReference type="Proteomes" id="UP000319004">
    <property type="component" value="Chromosome"/>
</dbReference>
<reference evidence="1 2" key="1">
    <citation type="submission" date="2019-03" db="EMBL/GenBank/DDBJ databases">
        <title>Deep-cultivation of Planctomycetes and their phenomic and genomic characterization uncovers novel biology.</title>
        <authorList>
            <person name="Wiegand S."/>
            <person name="Jogler M."/>
            <person name="Boedeker C."/>
            <person name="Pinto D."/>
            <person name="Vollmers J."/>
            <person name="Rivas-Marin E."/>
            <person name="Kohn T."/>
            <person name="Peeters S.H."/>
            <person name="Heuer A."/>
            <person name="Rast P."/>
            <person name="Oberbeckmann S."/>
            <person name="Bunk B."/>
            <person name="Jeske O."/>
            <person name="Meyerdierks A."/>
            <person name="Storesund J.E."/>
            <person name="Kallscheuer N."/>
            <person name="Luecker S."/>
            <person name="Lage O.M."/>
            <person name="Pohl T."/>
            <person name="Merkel B.J."/>
            <person name="Hornburger P."/>
            <person name="Mueller R.-W."/>
            <person name="Bruemmer F."/>
            <person name="Labrenz M."/>
            <person name="Spormann A.M."/>
            <person name="Op den Camp H."/>
            <person name="Overmann J."/>
            <person name="Amann R."/>
            <person name="Jetten M.S.M."/>
            <person name="Mascher T."/>
            <person name="Medema M.H."/>
            <person name="Devos D.P."/>
            <person name="Kaster A.-K."/>
            <person name="Ovreas L."/>
            <person name="Rohde M."/>
            <person name="Galperin M.Y."/>
            <person name="Jogler C."/>
        </authorList>
    </citation>
    <scope>NUCLEOTIDE SEQUENCE [LARGE SCALE GENOMIC DNA]</scope>
    <source>
        <strain evidence="1 2">Enr13</strain>
    </source>
</reference>
<keyword evidence="2" id="KW-1185">Reference proteome</keyword>
<sequence length="47" mass="5057">MQVETKVGDVLQGPADVLISTVSPWSNLPGGVNGASYCKLQIEHCKW</sequence>
<name>A0A518HIB2_9BACT</name>
<evidence type="ECO:0000313" key="2">
    <source>
        <dbReference type="Proteomes" id="UP000319004"/>
    </source>
</evidence>